<dbReference type="InterPro" id="IPR000477">
    <property type="entry name" value="RT_dom"/>
</dbReference>
<sequence length="220" mass="25725">MLPTRSKLMPPSLTVGLTLLFYYARRRRRPHIRKIDKGMGLYIHSKRWLQQQRALARSLYLLNHTYIQVDGIVYQQVSGLSQGSVAAPFLADFTLFMLDLKFRELNPDVWHGRYLDDIILVIPSTLDPDTILHSIQSLYQKEKQLLSVQHAGTEGYSAWLGFEIKPTGEFRVHIKPTWVNLFSPLYDAISPRLHFGYLITKLRLLTLITRLRSHWLFHRV</sequence>
<reference evidence="2 3" key="1">
    <citation type="journal article" date="2023" name="BMC Biol.">
        <title>The compact genome of the sponge Oopsacas minuta (Hexactinellida) is lacking key metazoan core genes.</title>
        <authorList>
            <person name="Santini S."/>
            <person name="Schenkelaars Q."/>
            <person name="Jourda C."/>
            <person name="Duchesne M."/>
            <person name="Belahbib H."/>
            <person name="Rocher C."/>
            <person name="Selva M."/>
            <person name="Riesgo A."/>
            <person name="Vervoort M."/>
            <person name="Leys S.P."/>
            <person name="Kodjabachian L."/>
            <person name="Le Bivic A."/>
            <person name="Borchiellini C."/>
            <person name="Claverie J.M."/>
            <person name="Renard E."/>
        </authorList>
    </citation>
    <scope>NUCLEOTIDE SEQUENCE [LARGE SCALE GENOMIC DNA]</scope>
    <source>
        <strain evidence="2">SPO-2</strain>
    </source>
</reference>
<accession>A0AAV7KHK4</accession>
<evidence type="ECO:0000259" key="1">
    <source>
        <dbReference type="PROSITE" id="PS50878"/>
    </source>
</evidence>
<dbReference type="PROSITE" id="PS50878">
    <property type="entry name" value="RT_POL"/>
    <property type="match status" value="1"/>
</dbReference>
<protein>
    <recommendedName>
        <fullName evidence="1">Reverse transcriptase domain-containing protein</fullName>
    </recommendedName>
</protein>
<organism evidence="2 3">
    <name type="scientific">Oopsacas minuta</name>
    <dbReference type="NCBI Taxonomy" id="111878"/>
    <lineage>
        <taxon>Eukaryota</taxon>
        <taxon>Metazoa</taxon>
        <taxon>Porifera</taxon>
        <taxon>Hexactinellida</taxon>
        <taxon>Hexasterophora</taxon>
        <taxon>Lyssacinosida</taxon>
        <taxon>Leucopsacidae</taxon>
        <taxon>Oopsacas</taxon>
    </lineage>
</organism>
<dbReference type="InterPro" id="IPR043502">
    <property type="entry name" value="DNA/RNA_pol_sf"/>
</dbReference>
<comment type="caution">
    <text evidence="2">The sequence shown here is derived from an EMBL/GenBank/DDBJ whole genome shotgun (WGS) entry which is preliminary data.</text>
</comment>
<dbReference type="SUPFAM" id="SSF56672">
    <property type="entry name" value="DNA/RNA polymerases"/>
    <property type="match status" value="1"/>
</dbReference>
<dbReference type="EMBL" id="JAKMXF010000025">
    <property type="protein sequence ID" value="KAI6660767.1"/>
    <property type="molecule type" value="Genomic_DNA"/>
</dbReference>
<feature type="domain" description="Reverse transcriptase" evidence="1">
    <location>
        <begin position="1"/>
        <end position="164"/>
    </location>
</feature>
<keyword evidence="3" id="KW-1185">Reference proteome</keyword>
<evidence type="ECO:0000313" key="3">
    <source>
        <dbReference type="Proteomes" id="UP001165289"/>
    </source>
</evidence>
<evidence type="ECO:0000313" key="2">
    <source>
        <dbReference type="EMBL" id="KAI6660767.1"/>
    </source>
</evidence>
<gene>
    <name evidence="2" type="ORF">LOD99_10274</name>
</gene>
<dbReference type="Proteomes" id="UP001165289">
    <property type="component" value="Unassembled WGS sequence"/>
</dbReference>
<name>A0AAV7KHK4_9METZ</name>
<dbReference type="AlphaFoldDB" id="A0AAV7KHK4"/>
<proteinExistence type="predicted"/>